<proteinExistence type="predicted"/>
<sequence>MRSSIISRDHMRRSLPAMLVTLLAILVIECVAFNMPFWTTLGASTDSAAATNVMGDGLKRGEDGILTVTDPTSAYMEVSADGTSSYVRIEAANTPEGGDVKTASNVFVRADTDSRTGEITSVSTSAPRSLYLKVKPGSSVRLWIEEPVGSRIPFSAVRANVRVPFEFSWLRVSIMAAVALLVALWRPGSALWRIRLNPASVRQRWALMAFLAPLAIYTTVRIVGEFLVSGPLVFPNPHGYTYDFDQYDHVAQSLLNGRVWLDLPVSPELAQAANPHDILVRSQLFESGKTQIFWDYAFYGGHWYSYFGVVPVVLFFLPFRAITSLWTPGGMMLPTSVCILLMMFLFAVFACLLVIRLTHRLCPNASVAATSIVIVMFLLGSNASYLHFRLNFYSVPFAASLMFTTLGLWLWLKATPERHPGRGEHVHVGSWSVAGAQPLSLRHLAAGAACIAANFGCRPTFALSALLCFPIFWPQITSLLQGLKSRSLPPRRALRAPAAVIIPALIVVLPLMAYNVARFGSPLDFGNDYQMTVTDMTRFVQPTANFLPSVGAYLFLPLRFTSEFPFIGMTPIAFREWGYYELMAGGLFATCPLLLLALAAPFLRRRMHRSGYWGLATCSLALAVLLASFDSHTAGLGWRYICDFGWMMAIAALAPMLYLMHPGGDAIAAGAPDPSERNEPRRDVTKRHPMVLACVRGLVVAVLMASIILAVLACFIPGRDDSLINNNPVLYDTAVAWFRL</sequence>
<feature type="transmembrane region" description="Helical" evidence="1">
    <location>
        <begin position="331"/>
        <end position="355"/>
    </location>
</feature>
<name>A0A0H3E997_BIFBP</name>
<accession>A0A0H3E997</accession>
<feature type="transmembrane region" description="Helical" evidence="1">
    <location>
        <begin position="690"/>
        <end position="716"/>
    </location>
</feature>
<dbReference type="eggNOG" id="COG1807">
    <property type="taxonomic scope" value="Bacteria"/>
</dbReference>
<feature type="transmembrane region" description="Helical" evidence="1">
    <location>
        <begin position="444"/>
        <end position="473"/>
    </location>
</feature>
<feature type="transmembrane region" description="Helical" evidence="1">
    <location>
        <begin position="367"/>
        <end position="385"/>
    </location>
</feature>
<dbReference type="Proteomes" id="UP000002312">
    <property type="component" value="Chromosome"/>
</dbReference>
<feature type="transmembrane region" description="Helical" evidence="1">
    <location>
        <begin position="612"/>
        <end position="629"/>
    </location>
</feature>
<gene>
    <name evidence="2" type="ordered locus">BBPR_0683</name>
</gene>
<feature type="transmembrane region" description="Helical" evidence="1">
    <location>
        <begin position="577"/>
        <end position="600"/>
    </location>
</feature>
<evidence type="ECO:0000313" key="3">
    <source>
        <dbReference type="Proteomes" id="UP000002312"/>
    </source>
</evidence>
<organism evidence="2 3">
    <name type="scientific">Bifidobacterium bifidum (strain PRL2010)</name>
    <dbReference type="NCBI Taxonomy" id="702459"/>
    <lineage>
        <taxon>Bacteria</taxon>
        <taxon>Bacillati</taxon>
        <taxon>Actinomycetota</taxon>
        <taxon>Actinomycetes</taxon>
        <taxon>Bifidobacteriales</taxon>
        <taxon>Bifidobacteriaceae</taxon>
        <taxon>Bifidobacterium</taxon>
    </lineage>
</organism>
<dbReference type="HOGENOM" id="CLU_022171_0_0_11"/>
<reference evidence="2 3" key="1">
    <citation type="journal article" date="2010" name="Proc. Natl. Acad. Sci. U.S.A.">
        <title>Genome analysis of Bifidobacterium bifidum PRL2010 reveals metabolic pathways for host-derived glycan foraging.</title>
        <authorList>
            <person name="Turroni F."/>
            <person name="Bottacini F."/>
            <person name="Foroni E."/>
            <person name="Mulder I."/>
            <person name="Kim J.H."/>
            <person name="Zomer A."/>
            <person name="Sanchez B."/>
            <person name="Bidossi A."/>
            <person name="Ferrarini A."/>
            <person name="Giubellini V."/>
            <person name="Delledonne M."/>
            <person name="Henrissat B."/>
            <person name="Coutinho P."/>
            <person name="Oggioni M."/>
            <person name="Fitzgerald G.F."/>
            <person name="Mills D."/>
            <person name="Margolles A."/>
            <person name="Kelly D."/>
            <person name="van Sinderen D."/>
            <person name="Ventura M."/>
        </authorList>
    </citation>
    <scope>NUCLEOTIDE SEQUENCE [LARGE SCALE GENOMIC DNA]</scope>
    <source>
        <strain evidence="2 3">PRL2010</strain>
    </source>
</reference>
<feature type="transmembrane region" description="Helical" evidence="1">
    <location>
        <begin position="641"/>
        <end position="660"/>
    </location>
</feature>
<feature type="transmembrane region" description="Helical" evidence="1">
    <location>
        <begin position="205"/>
        <end position="224"/>
    </location>
</feature>
<feature type="transmembrane region" description="Helical" evidence="1">
    <location>
        <begin position="167"/>
        <end position="185"/>
    </location>
</feature>
<evidence type="ECO:0000256" key="1">
    <source>
        <dbReference type="SAM" id="Phobius"/>
    </source>
</evidence>
<dbReference type="EMBL" id="CP001840">
    <property type="protein sequence ID" value="ADP35772.1"/>
    <property type="molecule type" value="Genomic_DNA"/>
</dbReference>
<keyword evidence="1" id="KW-1133">Transmembrane helix</keyword>
<protein>
    <submittedName>
        <fullName evidence="2">Conserved hypothetical membrane spanning protein</fullName>
    </submittedName>
</protein>
<evidence type="ECO:0000313" key="2">
    <source>
        <dbReference type="EMBL" id="ADP35772.1"/>
    </source>
</evidence>
<feature type="transmembrane region" description="Helical" evidence="1">
    <location>
        <begin position="392"/>
        <end position="412"/>
    </location>
</feature>
<dbReference type="AlphaFoldDB" id="A0A0H3E997"/>
<keyword evidence="1" id="KW-0812">Transmembrane</keyword>
<feature type="transmembrane region" description="Helical" evidence="1">
    <location>
        <begin position="494"/>
        <end position="516"/>
    </location>
</feature>
<feature type="transmembrane region" description="Helical" evidence="1">
    <location>
        <begin position="536"/>
        <end position="556"/>
    </location>
</feature>
<dbReference type="PATRIC" id="fig|702459.3.peg.712"/>
<keyword evidence="1" id="KW-0472">Membrane</keyword>
<dbReference type="KEGG" id="bbp:BBPR_0683"/>
<dbReference type="OrthoDB" id="2062742at2"/>
<feature type="transmembrane region" description="Helical" evidence="1">
    <location>
        <begin position="303"/>
        <end position="319"/>
    </location>
</feature>